<name>C0FXS0_9FIRM</name>
<organism evidence="2 3">
    <name type="scientific">Roseburia inulinivorans DSM 16841</name>
    <dbReference type="NCBI Taxonomy" id="622312"/>
    <lineage>
        <taxon>Bacteria</taxon>
        <taxon>Bacillati</taxon>
        <taxon>Bacillota</taxon>
        <taxon>Clostridia</taxon>
        <taxon>Lachnospirales</taxon>
        <taxon>Lachnospiraceae</taxon>
        <taxon>Roseburia</taxon>
    </lineage>
</organism>
<dbReference type="InterPro" id="IPR025668">
    <property type="entry name" value="Tnp_DDE_dom"/>
</dbReference>
<dbReference type="eggNOG" id="COG3039">
    <property type="taxonomic scope" value="Bacteria"/>
</dbReference>
<reference evidence="2 3" key="1">
    <citation type="submission" date="2009-02" db="EMBL/GenBank/DDBJ databases">
        <authorList>
            <person name="Fulton L."/>
            <person name="Clifton S."/>
            <person name="Fulton B."/>
            <person name="Xu J."/>
            <person name="Minx P."/>
            <person name="Pepin K.H."/>
            <person name="Johnson M."/>
            <person name="Bhonagiri V."/>
            <person name="Nash W.E."/>
            <person name="Mardis E.R."/>
            <person name="Wilson R.K."/>
        </authorList>
    </citation>
    <scope>NUCLEOTIDE SEQUENCE [LARGE SCALE GENOMIC DNA]</scope>
    <source>
        <strain evidence="2 3">DSM 16841</strain>
    </source>
</reference>
<comment type="caution">
    <text evidence="2">The sequence shown here is derived from an EMBL/GenBank/DDBJ whole genome shotgun (WGS) entry which is preliminary data.</text>
</comment>
<dbReference type="EMBL" id="ACFY01000148">
    <property type="protein sequence ID" value="EEG92622.1"/>
    <property type="molecule type" value="Genomic_DNA"/>
</dbReference>
<evidence type="ECO:0000259" key="1">
    <source>
        <dbReference type="Pfam" id="PF13586"/>
    </source>
</evidence>
<evidence type="ECO:0000313" key="3">
    <source>
        <dbReference type="Proteomes" id="UP000003561"/>
    </source>
</evidence>
<protein>
    <recommendedName>
        <fullName evidence="1">Transposase DDE domain-containing protein</fullName>
    </recommendedName>
</protein>
<sequence>MASTDCQREGQATVELGAKFDLSPNSEGYGRIEKISFAAYNESGCLIEAIERFKERTGYYLERFLADQIYWTRKNRSYCKEQGIRLSGPKLGRPNATAQAEKQEYQHNIDRIEVERTLSLSKRCYGMNCITTKLEETQLTSIA</sequence>
<reference evidence="2 3" key="2">
    <citation type="submission" date="2009-03" db="EMBL/GenBank/DDBJ databases">
        <title>Draft genome sequence of Roseburia inulinivorans (DSM 16841).</title>
        <authorList>
            <person name="Sudarsanam P."/>
            <person name="Ley R."/>
            <person name="Guruge J."/>
            <person name="Turnbaugh P.J."/>
            <person name="Mahowald M."/>
            <person name="Liep D."/>
            <person name="Gordon J."/>
        </authorList>
    </citation>
    <scope>NUCLEOTIDE SEQUENCE [LARGE SCALE GENOMIC DNA]</scope>
    <source>
        <strain evidence="2 3">DSM 16841</strain>
    </source>
</reference>
<evidence type="ECO:0000313" key="2">
    <source>
        <dbReference type="EMBL" id="EEG92622.1"/>
    </source>
</evidence>
<proteinExistence type="predicted"/>
<dbReference type="AlphaFoldDB" id="C0FXS0"/>
<feature type="domain" description="Transposase DDE" evidence="1">
    <location>
        <begin position="65"/>
        <end position="143"/>
    </location>
</feature>
<dbReference type="Proteomes" id="UP000003561">
    <property type="component" value="Unassembled WGS sequence"/>
</dbReference>
<accession>C0FXS0</accession>
<gene>
    <name evidence="2" type="ORF">ROSEINA2194_03559</name>
</gene>
<dbReference type="Pfam" id="PF13586">
    <property type="entry name" value="DDE_Tnp_1_2"/>
    <property type="match status" value="1"/>
</dbReference>